<feature type="binding site" evidence="9">
    <location>
        <position position="86"/>
    </location>
    <ligand>
        <name>L-citrulline</name>
        <dbReference type="ChEBI" id="CHEBI:57743"/>
    </ligand>
</feature>
<feature type="binding site" evidence="9">
    <location>
        <position position="175"/>
    </location>
    <ligand>
        <name>L-citrulline</name>
        <dbReference type="ChEBI" id="CHEBI:57743"/>
    </ligand>
</feature>
<feature type="binding site" evidence="9">
    <location>
        <position position="91"/>
    </location>
    <ligand>
        <name>L-citrulline</name>
        <dbReference type="ChEBI" id="CHEBI:57743"/>
    </ligand>
</feature>
<dbReference type="GO" id="GO:0005524">
    <property type="term" value="F:ATP binding"/>
    <property type="evidence" value="ECO:0007669"/>
    <property type="project" value="UniProtKB-UniRule"/>
</dbReference>
<evidence type="ECO:0000259" key="11">
    <source>
        <dbReference type="Pfam" id="PF20979"/>
    </source>
</evidence>
<dbReference type="InterPro" id="IPR024074">
    <property type="entry name" value="AS_cat/multimer_dom_body"/>
</dbReference>
<sequence length="399" mass="44436">MVKKVVLAYSGGLDTSVMIKWLKDNYGCEVIAYAADVGQEEELKNLRTKALSAGASKIYIEDLKDEFASDFIFPMLKAGAIYENQYLLGTSVARPLIAKRQVEIAKKEKADAVAHGATGKGNDQVRFELTFKALAPGLKIIAPWREWELAGRADEIDYAQTHGIPIPVTKKKPYSSDRNLWHISYEGGILEDPWREPSEDMFLLTNSPEKAPGKPEYLEVGFKKGRPESVNGKRLAPVKLIQRLNRIGGRHGVGRVDIVENRLVGIKSRGVYETPGGTILYAAHQALETITLDRDTLHFKQLLAHKYAELVYNGQWFTPLKTALDSFIDKTQANVSGVVRLKLYKGNCSVVGRKSVKSLYRPDLATFEKEAVFNQKDAEGFINLFGLPLKVEALLKGRA</sequence>
<dbReference type="AlphaFoldDB" id="A0A1F4Q0V1"/>
<name>A0A1F4Q0V1_UNCSA</name>
<dbReference type="Gene3D" id="1.20.5.470">
    <property type="entry name" value="Single helix bin"/>
    <property type="match status" value="1"/>
</dbReference>
<evidence type="ECO:0000259" key="10">
    <source>
        <dbReference type="Pfam" id="PF00764"/>
    </source>
</evidence>
<evidence type="ECO:0000256" key="6">
    <source>
        <dbReference type="ARBA" id="ARBA00022605"/>
    </source>
</evidence>
<feature type="binding site" evidence="9">
    <location>
        <position position="116"/>
    </location>
    <ligand>
        <name>ATP</name>
        <dbReference type="ChEBI" id="CHEBI:30616"/>
    </ligand>
</feature>
<evidence type="ECO:0000313" key="12">
    <source>
        <dbReference type="EMBL" id="OGB89663.1"/>
    </source>
</evidence>
<dbReference type="NCBIfam" id="NF001770">
    <property type="entry name" value="PRK00509.1"/>
    <property type="match status" value="1"/>
</dbReference>
<comment type="subcellular location">
    <subcellularLocation>
        <location evidence="9">Cytoplasm</location>
    </subcellularLocation>
</comment>
<gene>
    <name evidence="9" type="primary">argG</name>
    <name evidence="12" type="ORF">A2625_05990</name>
</gene>
<feature type="binding site" evidence="9">
    <location>
        <position position="122"/>
    </location>
    <ligand>
        <name>L-aspartate</name>
        <dbReference type="ChEBI" id="CHEBI:29991"/>
    </ligand>
</feature>
<evidence type="ECO:0000256" key="9">
    <source>
        <dbReference type="HAMAP-Rule" id="MF_00005"/>
    </source>
</evidence>
<dbReference type="Pfam" id="PF20979">
    <property type="entry name" value="Arginosuc_syn_C"/>
    <property type="match status" value="1"/>
</dbReference>
<dbReference type="Gene3D" id="3.40.50.620">
    <property type="entry name" value="HUPs"/>
    <property type="match status" value="1"/>
</dbReference>
<dbReference type="InterPro" id="IPR048267">
    <property type="entry name" value="Arginosuc_syn_N"/>
</dbReference>
<accession>A0A1F4Q0V1</accession>
<comment type="pathway">
    <text evidence="1 9">Amino-acid biosynthesis; L-arginine biosynthesis; L-arginine from L-ornithine and carbamoyl phosphate: step 2/3.</text>
</comment>
<feature type="binding site" evidence="9">
    <location>
        <position position="126"/>
    </location>
    <ligand>
        <name>L-citrulline</name>
        <dbReference type="ChEBI" id="CHEBI:57743"/>
    </ligand>
</feature>
<dbReference type="GO" id="GO:0000053">
    <property type="term" value="P:argininosuccinate metabolic process"/>
    <property type="evidence" value="ECO:0007669"/>
    <property type="project" value="TreeGrafter"/>
</dbReference>
<proteinExistence type="inferred from homology"/>
<keyword evidence="9" id="KW-0963">Cytoplasm</keyword>
<organism evidence="12 13">
    <name type="scientific">candidate division WOR-1 bacterium RIFCSPHIGHO2_01_FULL_53_15</name>
    <dbReference type="NCBI Taxonomy" id="1802564"/>
    <lineage>
        <taxon>Bacteria</taxon>
        <taxon>Bacillati</taxon>
        <taxon>Saganbacteria</taxon>
    </lineage>
</organism>
<comment type="similarity">
    <text evidence="9">Belongs to the argininosuccinate synthase family. Type 1 subfamily.</text>
</comment>
<evidence type="ECO:0000256" key="5">
    <source>
        <dbReference type="ARBA" id="ARBA00022598"/>
    </source>
</evidence>
<keyword evidence="7 9" id="KW-0547">Nucleotide-binding</keyword>
<dbReference type="PROSITE" id="PS00564">
    <property type="entry name" value="ARGININOSUCCIN_SYN_1"/>
    <property type="match status" value="1"/>
</dbReference>
<dbReference type="InterPro" id="IPR048268">
    <property type="entry name" value="Arginosuc_syn_C"/>
</dbReference>
<dbReference type="InterPro" id="IPR001518">
    <property type="entry name" value="Arginosuc_synth"/>
</dbReference>
<keyword evidence="5 9" id="KW-0436">Ligase</keyword>
<dbReference type="PANTHER" id="PTHR11587">
    <property type="entry name" value="ARGININOSUCCINATE SYNTHASE"/>
    <property type="match status" value="1"/>
</dbReference>
<dbReference type="UniPathway" id="UPA00068">
    <property type="reaction ID" value="UER00113"/>
</dbReference>
<dbReference type="GO" id="GO:0004055">
    <property type="term" value="F:argininosuccinate synthase activity"/>
    <property type="evidence" value="ECO:0007669"/>
    <property type="project" value="UniProtKB-UniRule"/>
</dbReference>
<dbReference type="SUPFAM" id="SSF52402">
    <property type="entry name" value="Adenine nucleotide alpha hydrolases-like"/>
    <property type="match status" value="1"/>
</dbReference>
<evidence type="ECO:0000256" key="7">
    <source>
        <dbReference type="ARBA" id="ARBA00022741"/>
    </source>
</evidence>
<protein>
    <recommendedName>
        <fullName evidence="3 9">Argininosuccinate synthase</fullName>
        <ecNumber evidence="3 9">6.3.4.5</ecNumber>
    </recommendedName>
    <alternativeName>
        <fullName evidence="9">Citrulline--aspartate ligase</fullName>
    </alternativeName>
</protein>
<dbReference type="EC" id="6.3.4.5" evidence="3 9"/>
<feature type="binding site" evidence="9">
    <location>
        <position position="260"/>
    </location>
    <ligand>
        <name>L-citrulline</name>
        <dbReference type="ChEBI" id="CHEBI:57743"/>
    </ligand>
</feature>
<feature type="binding site" evidence="9">
    <location>
        <position position="35"/>
    </location>
    <ligand>
        <name>ATP</name>
        <dbReference type="ChEBI" id="CHEBI:30616"/>
    </ligand>
</feature>
<keyword evidence="4 9" id="KW-0055">Arginine biosynthesis</keyword>
<feature type="binding site" evidence="9">
    <location>
        <position position="122"/>
    </location>
    <ligand>
        <name>L-citrulline</name>
        <dbReference type="ChEBI" id="CHEBI:57743"/>
    </ligand>
</feature>
<evidence type="ECO:0000256" key="2">
    <source>
        <dbReference type="ARBA" id="ARBA00011881"/>
    </source>
</evidence>
<dbReference type="Gene3D" id="3.90.1260.10">
    <property type="entry name" value="Argininosuccinate synthetase, chain A, domain 2"/>
    <property type="match status" value="1"/>
</dbReference>
<comment type="subunit">
    <text evidence="2 9">Homotetramer.</text>
</comment>
<comment type="catalytic activity">
    <reaction evidence="9">
        <text>L-citrulline + L-aspartate + ATP = 2-(N(omega)-L-arginino)succinate + AMP + diphosphate + H(+)</text>
        <dbReference type="Rhea" id="RHEA:10932"/>
        <dbReference type="ChEBI" id="CHEBI:15378"/>
        <dbReference type="ChEBI" id="CHEBI:29991"/>
        <dbReference type="ChEBI" id="CHEBI:30616"/>
        <dbReference type="ChEBI" id="CHEBI:33019"/>
        <dbReference type="ChEBI" id="CHEBI:57472"/>
        <dbReference type="ChEBI" id="CHEBI:57743"/>
        <dbReference type="ChEBI" id="CHEBI:456215"/>
        <dbReference type="EC" id="6.3.4.5"/>
    </reaction>
</comment>
<evidence type="ECO:0000256" key="8">
    <source>
        <dbReference type="ARBA" id="ARBA00022840"/>
    </source>
</evidence>
<dbReference type="HAMAP" id="MF_00005">
    <property type="entry name" value="Arg_succ_synth_type1"/>
    <property type="match status" value="1"/>
</dbReference>
<dbReference type="GO" id="GO:0000050">
    <property type="term" value="P:urea cycle"/>
    <property type="evidence" value="ECO:0007669"/>
    <property type="project" value="TreeGrafter"/>
</dbReference>
<dbReference type="CDD" id="cd01999">
    <property type="entry name" value="ASS"/>
    <property type="match status" value="1"/>
</dbReference>
<evidence type="ECO:0000313" key="13">
    <source>
        <dbReference type="Proteomes" id="UP000178724"/>
    </source>
</evidence>
<dbReference type="Proteomes" id="UP000178724">
    <property type="component" value="Unassembled WGS sequence"/>
</dbReference>
<dbReference type="FunFam" id="3.90.1260.10:FF:000007">
    <property type="entry name" value="Argininosuccinate synthase"/>
    <property type="match status" value="1"/>
</dbReference>
<dbReference type="Pfam" id="PF00764">
    <property type="entry name" value="Arginosuc_synth"/>
    <property type="match status" value="1"/>
</dbReference>
<dbReference type="InterPro" id="IPR023434">
    <property type="entry name" value="Arginosuc_synth_type_1_subfam"/>
</dbReference>
<comment type="caution">
    <text evidence="12">The sequence shown here is derived from an EMBL/GenBank/DDBJ whole genome shotgun (WGS) entry which is preliminary data.</text>
</comment>
<feature type="domain" description="Arginosuccinate synthase-like N-terminal" evidence="10">
    <location>
        <begin position="4"/>
        <end position="165"/>
    </location>
</feature>
<dbReference type="InterPro" id="IPR014729">
    <property type="entry name" value="Rossmann-like_a/b/a_fold"/>
</dbReference>
<dbReference type="NCBIfam" id="TIGR00032">
    <property type="entry name" value="argG"/>
    <property type="match status" value="1"/>
</dbReference>
<dbReference type="EMBL" id="METM01000021">
    <property type="protein sequence ID" value="OGB89663.1"/>
    <property type="molecule type" value="Genomic_DNA"/>
</dbReference>
<dbReference type="InterPro" id="IPR018223">
    <property type="entry name" value="Arginosuc_synth_CS"/>
</dbReference>
<dbReference type="SUPFAM" id="SSF69864">
    <property type="entry name" value="Argininosuccinate synthetase, C-terminal domain"/>
    <property type="match status" value="1"/>
</dbReference>
<feature type="binding site" evidence="9">
    <location>
        <position position="118"/>
    </location>
    <ligand>
        <name>L-aspartate</name>
        <dbReference type="ChEBI" id="CHEBI:29991"/>
    </ligand>
</feature>
<evidence type="ECO:0000256" key="3">
    <source>
        <dbReference type="ARBA" id="ARBA00012286"/>
    </source>
</evidence>
<dbReference type="PANTHER" id="PTHR11587:SF2">
    <property type="entry name" value="ARGININOSUCCINATE SYNTHASE"/>
    <property type="match status" value="1"/>
</dbReference>
<feature type="binding site" evidence="9">
    <location>
        <position position="272"/>
    </location>
    <ligand>
        <name>L-citrulline</name>
        <dbReference type="ChEBI" id="CHEBI:57743"/>
    </ligand>
</feature>
<evidence type="ECO:0000256" key="4">
    <source>
        <dbReference type="ARBA" id="ARBA00022571"/>
    </source>
</evidence>
<feature type="domain" description="Arginosuccinate synthase C-terminal" evidence="11">
    <location>
        <begin position="174"/>
        <end position="391"/>
    </location>
</feature>
<dbReference type="PROSITE" id="PS00565">
    <property type="entry name" value="ARGININOSUCCIN_SYN_2"/>
    <property type="match status" value="1"/>
</dbReference>
<keyword evidence="6 9" id="KW-0028">Amino-acid biosynthesis</keyword>
<feature type="binding site" evidence="9">
    <location>
        <position position="123"/>
    </location>
    <ligand>
        <name>L-aspartate</name>
        <dbReference type="ChEBI" id="CHEBI:29991"/>
    </ligand>
</feature>
<reference evidence="12 13" key="1">
    <citation type="journal article" date="2016" name="Nat. Commun.">
        <title>Thousands of microbial genomes shed light on interconnected biogeochemical processes in an aquifer system.</title>
        <authorList>
            <person name="Anantharaman K."/>
            <person name="Brown C.T."/>
            <person name="Hug L.A."/>
            <person name="Sharon I."/>
            <person name="Castelle C.J."/>
            <person name="Probst A.J."/>
            <person name="Thomas B.C."/>
            <person name="Singh A."/>
            <person name="Wilkins M.J."/>
            <person name="Karaoz U."/>
            <person name="Brodie E.L."/>
            <person name="Williams K.H."/>
            <person name="Hubbard S.S."/>
            <person name="Banfield J.F."/>
        </authorList>
    </citation>
    <scope>NUCLEOTIDE SEQUENCE [LARGE SCALE GENOMIC DNA]</scope>
</reference>
<feature type="binding site" evidence="9">
    <location>
        <begin position="8"/>
        <end position="16"/>
    </location>
    <ligand>
        <name>ATP</name>
        <dbReference type="ChEBI" id="CHEBI:30616"/>
    </ligand>
</feature>
<evidence type="ECO:0000256" key="1">
    <source>
        <dbReference type="ARBA" id="ARBA00004967"/>
    </source>
</evidence>
<dbReference type="FunFam" id="3.40.50.620:FF:000019">
    <property type="entry name" value="Argininosuccinate synthase"/>
    <property type="match status" value="1"/>
</dbReference>
<dbReference type="GO" id="GO:0006526">
    <property type="term" value="P:L-arginine biosynthetic process"/>
    <property type="evidence" value="ECO:0007669"/>
    <property type="project" value="UniProtKB-UniRule"/>
</dbReference>
<dbReference type="GO" id="GO:0005737">
    <property type="term" value="C:cytoplasm"/>
    <property type="evidence" value="ECO:0007669"/>
    <property type="project" value="UniProtKB-SubCell"/>
</dbReference>
<feature type="binding site" evidence="9">
    <location>
        <position position="184"/>
    </location>
    <ligand>
        <name>L-citrulline</name>
        <dbReference type="ChEBI" id="CHEBI:57743"/>
    </ligand>
</feature>
<keyword evidence="8 9" id="KW-0067">ATP-binding</keyword>